<keyword evidence="1" id="KW-0175">Coiled coil</keyword>
<dbReference type="AlphaFoldDB" id="A0A1F6EYD1"/>
<reference evidence="2 3" key="1">
    <citation type="journal article" date="2016" name="Nat. Commun.">
        <title>Thousands of microbial genomes shed light on interconnected biogeochemical processes in an aquifer system.</title>
        <authorList>
            <person name="Anantharaman K."/>
            <person name="Brown C.T."/>
            <person name="Hug L.A."/>
            <person name="Sharon I."/>
            <person name="Castelle C.J."/>
            <person name="Probst A.J."/>
            <person name="Thomas B.C."/>
            <person name="Singh A."/>
            <person name="Wilkins M.J."/>
            <person name="Karaoz U."/>
            <person name="Brodie E.L."/>
            <person name="Williams K.H."/>
            <person name="Hubbard S.S."/>
            <person name="Banfield J.F."/>
        </authorList>
    </citation>
    <scope>NUCLEOTIDE SEQUENCE [LARGE SCALE GENOMIC DNA]</scope>
</reference>
<dbReference type="Proteomes" id="UP000178811">
    <property type="component" value="Unassembled WGS sequence"/>
</dbReference>
<organism evidence="2 3">
    <name type="scientific">Candidatus Kaiserbacteria bacterium RIFCSPLOWO2_01_FULL_52_12b</name>
    <dbReference type="NCBI Taxonomy" id="1798509"/>
    <lineage>
        <taxon>Bacteria</taxon>
        <taxon>Candidatus Kaiseribacteriota</taxon>
    </lineage>
</organism>
<sequence>MRAKEWRQGILISILLLIAFWLLTLIWGLAGKAHIAVSQEREVEWQYQMLKERKAMLEANLAALATERGQDAAIRTAFGVARPGEEVIVVVPPTPVATSTPLSWWQQILNWF</sequence>
<evidence type="ECO:0000313" key="3">
    <source>
        <dbReference type="Proteomes" id="UP000178811"/>
    </source>
</evidence>
<comment type="caution">
    <text evidence="2">The sequence shown here is derived from an EMBL/GenBank/DDBJ whole genome shotgun (WGS) entry which is preliminary data.</text>
</comment>
<evidence type="ECO:0000256" key="1">
    <source>
        <dbReference type="SAM" id="Coils"/>
    </source>
</evidence>
<protein>
    <recommendedName>
        <fullName evidence="4">Cell division protein FtsL</fullName>
    </recommendedName>
</protein>
<evidence type="ECO:0008006" key="4">
    <source>
        <dbReference type="Google" id="ProtNLM"/>
    </source>
</evidence>
<feature type="coiled-coil region" evidence="1">
    <location>
        <begin position="40"/>
        <end position="67"/>
    </location>
</feature>
<gene>
    <name evidence="2" type="ORF">A3A36_01005</name>
</gene>
<proteinExistence type="predicted"/>
<dbReference type="EMBL" id="MFLW01000003">
    <property type="protein sequence ID" value="OGG78607.1"/>
    <property type="molecule type" value="Genomic_DNA"/>
</dbReference>
<accession>A0A1F6EYD1</accession>
<evidence type="ECO:0000313" key="2">
    <source>
        <dbReference type="EMBL" id="OGG78607.1"/>
    </source>
</evidence>
<name>A0A1F6EYD1_9BACT</name>